<organism evidence="1 2">
    <name type="scientific">Sphingopyxis panaciterrulae</name>
    <dbReference type="NCBI Taxonomy" id="462372"/>
    <lineage>
        <taxon>Bacteria</taxon>
        <taxon>Pseudomonadati</taxon>
        <taxon>Pseudomonadota</taxon>
        <taxon>Alphaproteobacteria</taxon>
        <taxon>Sphingomonadales</taxon>
        <taxon>Sphingomonadaceae</taxon>
        <taxon>Sphingopyxis</taxon>
    </lineage>
</organism>
<evidence type="ECO:0000313" key="1">
    <source>
        <dbReference type="EMBL" id="MBB5705026.1"/>
    </source>
</evidence>
<dbReference type="EMBL" id="JACIJH010000001">
    <property type="protein sequence ID" value="MBB5705026.1"/>
    <property type="molecule type" value="Genomic_DNA"/>
</dbReference>
<reference evidence="1 2" key="1">
    <citation type="submission" date="2020-08" db="EMBL/GenBank/DDBJ databases">
        <title>Genomic Encyclopedia of Type Strains, Phase IV (KMG-IV): sequencing the most valuable type-strain genomes for metagenomic binning, comparative biology and taxonomic classification.</title>
        <authorList>
            <person name="Goeker M."/>
        </authorList>
    </citation>
    <scope>NUCLEOTIDE SEQUENCE [LARGE SCALE GENOMIC DNA]</scope>
    <source>
        <strain evidence="1 2">DSM 27163</strain>
    </source>
</reference>
<evidence type="ECO:0000313" key="2">
    <source>
        <dbReference type="Proteomes" id="UP000537161"/>
    </source>
</evidence>
<keyword evidence="2" id="KW-1185">Reference proteome</keyword>
<proteinExistence type="predicted"/>
<dbReference type="AlphaFoldDB" id="A0A7W9B2H7"/>
<gene>
    <name evidence="1" type="ORF">FHR21_000351</name>
</gene>
<accession>A0A7W9B2H7</accession>
<sequence>MADRDDDDHHSAILYLRDHAIVADAIAPVTGIVADESVAALAGIIQSGDLAQCFDDSLLIHLGETVELLVDAP</sequence>
<comment type="caution">
    <text evidence="1">The sequence shown here is derived from an EMBL/GenBank/DDBJ whole genome shotgun (WGS) entry which is preliminary data.</text>
</comment>
<dbReference type="Proteomes" id="UP000537161">
    <property type="component" value="Unassembled WGS sequence"/>
</dbReference>
<name>A0A7W9B2H7_9SPHN</name>
<protein>
    <submittedName>
        <fullName evidence="1">Uncharacterized protein</fullName>
    </submittedName>
</protein>